<dbReference type="Proteomes" id="UP000265520">
    <property type="component" value="Unassembled WGS sequence"/>
</dbReference>
<dbReference type="AlphaFoldDB" id="A0A392S827"/>
<keyword evidence="2" id="KW-1185">Reference proteome</keyword>
<sequence length="34" mass="3786">MFTDLSQKGKARGMTDQCRVLFKIIISSISPRTG</sequence>
<proteinExistence type="predicted"/>
<evidence type="ECO:0000313" key="1">
    <source>
        <dbReference type="EMBL" id="MCI44324.1"/>
    </source>
</evidence>
<protein>
    <submittedName>
        <fullName evidence="1">Uncharacterized protein</fullName>
    </submittedName>
</protein>
<accession>A0A392S827</accession>
<feature type="non-terminal residue" evidence="1">
    <location>
        <position position="34"/>
    </location>
</feature>
<organism evidence="1 2">
    <name type="scientific">Trifolium medium</name>
    <dbReference type="NCBI Taxonomy" id="97028"/>
    <lineage>
        <taxon>Eukaryota</taxon>
        <taxon>Viridiplantae</taxon>
        <taxon>Streptophyta</taxon>
        <taxon>Embryophyta</taxon>
        <taxon>Tracheophyta</taxon>
        <taxon>Spermatophyta</taxon>
        <taxon>Magnoliopsida</taxon>
        <taxon>eudicotyledons</taxon>
        <taxon>Gunneridae</taxon>
        <taxon>Pentapetalae</taxon>
        <taxon>rosids</taxon>
        <taxon>fabids</taxon>
        <taxon>Fabales</taxon>
        <taxon>Fabaceae</taxon>
        <taxon>Papilionoideae</taxon>
        <taxon>50 kb inversion clade</taxon>
        <taxon>NPAAA clade</taxon>
        <taxon>Hologalegina</taxon>
        <taxon>IRL clade</taxon>
        <taxon>Trifolieae</taxon>
        <taxon>Trifolium</taxon>
    </lineage>
</organism>
<dbReference type="EMBL" id="LXQA010329113">
    <property type="protein sequence ID" value="MCI44324.1"/>
    <property type="molecule type" value="Genomic_DNA"/>
</dbReference>
<evidence type="ECO:0000313" key="2">
    <source>
        <dbReference type="Proteomes" id="UP000265520"/>
    </source>
</evidence>
<comment type="caution">
    <text evidence="1">The sequence shown here is derived from an EMBL/GenBank/DDBJ whole genome shotgun (WGS) entry which is preliminary data.</text>
</comment>
<reference evidence="1 2" key="1">
    <citation type="journal article" date="2018" name="Front. Plant Sci.">
        <title>Red Clover (Trifolium pratense) and Zigzag Clover (T. medium) - A Picture of Genomic Similarities and Differences.</title>
        <authorList>
            <person name="Dluhosova J."/>
            <person name="Istvanek J."/>
            <person name="Nedelnik J."/>
            <person name="Repkova J."/>
        </authorList>
    </citation>
    <scope>NUCLEOTIDE SEQUENCE [LARGE SCALE GENOMIC DNA]</scope>
    <source>
        <strain evidence="2">cv. 10/8</strain>
        <tissue evidence="1">Leaf</tissue>
    </source>
</reference>
<name>A0A392S827_9FABA</name>